<evidence type="ECO:0000313" key="4">
    <source>
        <dbReference type="Proteomes" id="UP000009046"/>
    </source>
</evidence>
<dbReference type="Gene3D" id="3.90.1200.10">
    <property type="match status" value="1"/>
</dbReference>
<dbReference type="GeneID" id="8237442"/>
<evidence type="ECO:0000259" key="1">
    <source>
        <dbReference type="SMART" id="SM00587"/>
    </source>
</evidence>
<dbReference type="SMART" id="SM00587">
    <property type="entry name" value="CHK"/>
    <property type="match status" value="1"/>
</dbReference>
<keyword evidence="4" id="KW-1185">Reference proteome</keyword>
<gene>
    <name evidence="3" type="primary">8237442</name>
    <name evidence="2" type="ORF">Phum_PHUM212960</name>
</gene>
<dbReference type="KEGG" id="phu:Phum_PHUM212960"/>
<dbReference type="InterPro" id="IPR011009">
    <property type="entry name" value="Kinase-like_dom_sf"/>
</dbReference>
<sequence length="389" mass="45718">MADIKIKLDNDVLTIEDVNEIFRNVLKTDNFTIDSAIVVPASEDTLGFLGEHYKAIFSIKISNEIKNFEYFVKKIPKKVPQHYEYARKTRAFFKEIQIYKTLFRDFKSGQGDDDDNNKTKWHPDYVYSKGEDVLVLENLTNLNYYMYPERSYMDEEHFNATIKALAAMHASSIAFEKKFNEGKIKKSMSPNLNKFKSNENNMAGITIGELYSHLTFETEASDEKGHPGNTFHETGIKSQLKIIDLLPGYTQEEKMIIHDKLPDVMRKIYQLVKPSKRFKNVFVHGDLWSNNVLFKKDDKTGKVKNGLIIDFQLARYAPPAHDLLMFMHFVLEKSYMDKNQEKIYKFYYESFIRELDRNSIDHGRSIITWENFLESCHFYYDLEIESHNQ</sequence>
<dbReference type="PANTHER" id="PTHR11012:SF48">
    <property type="entry name" value="CHK KINASE-LIKE DOMAIN-CONTAINING PROTEIN-RELATED"/>
    <property type="match status" value="1"/>
</dbReference>
<reference evidence="2" key="1">
    <citation type="submission" date="2007-04" db="EMBL/GenBank/DDBJ databases">
        <title>Annotation of Pediculus humanus corporis strain USDA.</title>
        <authorList>
            <person name="Kirkness E."/>
            <person name="Hannick L."/>
            <person name="Hass B."/>
            <person name="Bruggner R."/>
            <person name="Lawson D."/>
            <person name="Bidwell S."/>
            <person name="Joardar V."/>
            <person name="Caler E."/>
            <person name="Walenz B."/>
            <person name="Inman J."/>
            <person name="Schobel S."/>
            <person name="Galinsky K."/>
            <person name="Amedeo P."/>
            <person name="Strausberg R."/>
        </authorList>
    </citation>
    <scope>NUCLEOTIDE SEQUENCE</scope>
    <source>
        <strain evidence="2">USDA</strain>
    </source>
</reference>
<dbReference type="eggNOG" id="ENOG502SF49">
    <property type="taxonomic scope" value="Eukaryota"/>
</dbReference>
<name>E0VHL3_PEDHC</name>
<dbReference type="SUPFAM" id="SSF56112">
    <property type="entry name" value="Protein kinase-like (PK-like)"/>
    <property type="match status" value="1"/>
</dbReference>
<dbReference type="OMA" id="EFHRFCN"/>
<dbReference type="EnsemblMetazoa" id="PHUM212960-RA">
    <property type="protein sequence ID" value="PHUM212960-PA"/>
    <property type="gene ID" value="PHUM212960"/>
</dbReference>
<protein>
    <recommendedName>
        <fullName evidence="1">CHK kinase-like domain-containing protein</fullName>
    </recommendedName>
</protein>
<reference evidence="3" key="3">
    <citation type="submission" date="2020-05" db="UniProtKB">
        <authorList>
            <consortium name="EnsemblMetazoa"/>
        </authorList>
    </citation>
    <scope>IDENTIFICATION</scope>
    <source>
        <strain evidence="3">USDA</strain>
    </source>
</reference>
<dbReference type="HOGENOM" id="CLU_010718_3_1_1"/>
<dbReference type="CTD" id="8237442"/>
<evidence type="ECO:0000313" key="2">
    <source>
        <dbReference type="EMBL" id="EEB12899.1"/>
    </source>
</evidence>
<dbReference type="InterPro" id="IPR004119">
    <property type="entry name" value="EcKL"/>
</dbReference>
<dbReference type="OrthoDB" id="190089at2759"/>
<feature type="domain" description="CHK kinase-like" evidence="1">
    <location>
        <begin position="134"/>
        <end position="357"/>
    </location>
</feature>
<dbReference type="RefSeq" id="XP_002425637.1">
    <property type="nucleotide sequence ID" value="XM_002425592.1"/>
</dbReference>
<dbReference type="EMBL" id="DS235171">
    <property type="protein sequence ID" value="EEB12899.1"/>
    <property type="molecule type" value="Genomic_DNA"/>
</dbReference>
<dbReference type="Pfam" id="PF02958">
    <property type="entry name" value="EcKL"/>
    <property type="match status" value="1"/>
</dbReference>
<dbReference type="InParanoid" id="E0VHL3"/>
<dbReference type="PANTHER" id="PTHR11012">
    <property type="entry name" value="PROTEIN KINASE-LIKE DOMAIN-CONTAINING"/>
    <property type="match status" value="1"/>
</dbReference>
<dbReference type="AlphaFoldDB" id="E0VHL3"/>
<evidence type="ECO:0000313" key="3">
    <source>
        <dbReference type="EnsemblMetazoa" id="PHUM212960-PA"/>
    </source>
</evidence>
<organism>
    <name type="scientific">Pediculus humanus subsp. corporis</name>
    <name type="common">Body louse</name>
    <dbReference type="NCBI Taxonomy" id="121224"/>
    <lineage>
        <taxon>Eukaryota</taxon>
        <taxon>Metazoa</taxon>
        <taxon>Ecdysozoa</taxon>
        <taxon>Arthropoda</taxon>
        <taxon>Hexapoda</taxon>
        <taxon>Insecta</taxon>
        <taxon>Pterygota</taxon>
        <taxon>Neoptera</taxon>
        <taxon>Paraneoptera</taxon>
        <taxon>Psocodea</taxon>
        <taxon>Troctomorpha</taxon>
        <taxon>Phthiraptera</taxon>
        <taxon>Anoplura</taxon>
        <taxon>Pediculidae</taxon>
        <taxon>Pediculus</taxon>
    </lineage>
</organism>
<dbReference type="VEuPathDB" id="VectorBase:PHUM212960"/>
<dbReference type="EMBL" id="AAZO01002451">
    <property type="status" value="NOT_ANNOTATED_CDS"/>
    <property type="molecule type" value="Genomic_DNA"/>
</dbReference>
<reference evidence="2" key="2">
    <citation type="submission" date="2007-04" db="EMBL/GenBank/DDBJ databases">
        <title>The genome of the human body louse.</title>
        <authorList>
            <consortium name="The Human Body Louse Genome Consortium"/>
            <person name="Kirkness E."/>
            <person name="Walenz B."/>
            <person name="Hass B."/>
            <person name="Bruggner R."/>
            <person name="Strausberg R."/>
        </authorList>
    </citation>
    <scope>NUCLEOTIDE SEQUENCE</scope>
    <source>
        <strain evidence="2">USDA</strain>
    </source>
</reference>
<proteinExistence type="predicted"/>
<dbReference type="Proteomes" id="UP000009046">
    <property type="component" value="Unassembled WGS sequence"/>
</dbReference>
<dbReference type="InterPro" id="IPR015897">
    <property type="entry name" value="CHK_kinase-like"/>
</dbReference>
<accession>E0VHL3</accession>